<name>A0ABT9MV77_9ACTN</name>
<organism evidence="1 2">
    <name type="scientific">Catenuloplanes nepalensis</name>
    <dbReference type="NCBI Taxonomy" id="587533"/>
    <lineage>
        <taxon>Bacteria</taxon>
        <taxon>Bacillati</taxon>
        <taxon>Actinomycetota</taxon>
        <taxon>Actinomycetes</taxon>
        <taxon>Micromonosporales</taxon>
        <taxon>Micromonosporaceae</taxon>
        <taxon>Catenuloplanes</taxon>
    </lineage>
</organism>
<reference evidence="1 2" key="1">
    <citation type="submission" date="2023-07" db="EMBL/GenBank/DDBJ databases">
        <title>Sequencing the genomes of 1000 actinobacteria strains.</title>
        <authorList>
            <person name="Klenk H.-P."/>
        </authorList>
    </citation>
    <scope>NUCLEOTIDE SEQUENCE [LARGE SCALE GENOMIC DNA]</scope>
    <source>
        <strain evidence="1 2">DSM 44710</strain>
    </source>
</reference>
<protein>
    <submittedName>
        <fullName evidence="1">Ribonuclease HI</fullName>
    </submittedName>
</protein>
<keyword evidence="2" id="KW-1185">Reference proteome</keyword>
<evidence type="ECO:0000313" key="1">
    <source>
        <dbReference type="EMBL" id="MDP9795352.1"/>
    </source>
</evidence>
<dbReference type="RefSeq" id="WP_306831096.1">
    <property type="nucleotide sequence ID" value="NZ_JAUSRA010000001.1"/>
</dbReference>
<dbReference type="EMBL" id="JAUSRA010000001">
    <property type="protein sequence ID" value="MDP9795352.1"/>
    <property type="molecule type" value="Genomic_DNA"/>
</dbReference>
<dbReference type="Proteomes" id="UP001240984">
    <property type="component" value="Unassembled WGS sequence"/>
</dbReference>
<sequence length="52" mass="5248">MSAARIAATTTSAISTELPSATEALSEISSQKAATVTLESDHVSQIVVESVG</sequence>
<evidence type="ECO:0000313" key="2">
    <source>
        <dbReference type="Proteomes" id="UP001240984"/>
    </source>
</evidence>
<gene>
    <name evidence="1" type="ORF">J2S43_003864</name>
</gene>
<comment type="caution">
    <text evidence="1">The sequence shown here is derived from an EMBL/GenBank/DDBJ whole genome shotgun (WGS) entry which is preliminary data.</text>
</comment>
<accession>A0ABT9MV77</accession>
<proteinExistence type="predicted"/>